<organism evidence="1 2">
    <name type="scientific">Phaeodactylum tricornutum (strain CCAP 1055/1)</name>
    <dbReference type="NCBI Taxonomy" id="556484"/>
    <lineage>
        <taxon>Eukaryota</taxon>
        <taxon>Sar</taxon>
        <taxon>Stramenopiles</taxon>
        <taxon>Ochrophyta</taxon>
        <taxon>Bacillariophyta</taxon>
        <taxon>Bacillariophyceae</taxon>
        <taxon>Bacillariophycidae</taxon>
        <taxon>Naviculales</taxon>
        <taxon>Phaeodactylaceae</taxon>
        <taxon>Phaeodactylum</taxon>
    </lineage>
</organism>
<protein>
    <submittedName>
        <fullName evidence="1">Uncharacterized protein</fullName>
    </submittedName>
</protein>
<sequence>MRFEAGNTDSITKELHALNQCGPSRNIAKKRVIYTKEPFDQNLKSFVKLYAKNHSNMGEKNGYVNIPVLVSNKMSGKDHIVDKYYKDIRRIYHFEKSCCVDVPDPDESVFHFRNFVSENEELQFRAGHEELVPEQVANELFAHLNPGDKVAITSRYPNHFRTSMIVDAFKKREIQVRVIEPRSGVADFCFLMHAQKELVGTARSSFLMWAGLLGNATRSSNPAFFLSATMQTQV</sequence>
<accession>B7FZF7</accession>
<dbReference type="KEGG" id="pti:PHATRDRAFT_35854"/>
<dbReference type="GeneID" id="7200857"/>
<proteinExistence type="predicted"/>
<dbReference type="OrthoDB" id="48529at2759"/>
<dbReference type="Proteomes" id="UP000000759">
    <property type="component" value="Chromosome 8"/>
</dbReference>
<dbReference type="AlphaFoldDB" id="B7FZF7"/>
<dbReference type="PaxDb" id="2850-Phatr35854"/>
<dbReference type="EMBL" id="CM000611">
    <property type="protein sequence ID" value="EEC48330.1"/>
    <property type="molecule type" value="Genomic_DNA"/>
</dbReference>
<keyword evidence="2" id="KW-1185">Reference proteome</keyword>
<dbReference type="InParanoid" id="B7FZF7"/>
<reference evidence="1 2" key="1">
    <citation type="journal article" date="2008" name="Nature">
        <title>The Phaeodactylum genome reveals the evolutionary history of diatom genomes.</title>
        <authorList>
            <person name="Bowler C."/>
            <person name="Allen A.E."/>
            <person name="Badger J.H."/>
            <person name="Grimwood J."/>
            <person name="Jabbari K."/>
            <person name="Kuo A."/>
            <person name="Maheswari U."/>
            <person name="Martens C."/>
            <person name="Maumus F."/>
            <person name="Otillar R.P."/>
            <person name="Rayko E."/>
            <person name="Salamov A."/>
            <person name="Vandepoele K."/>
            <person name="Beszteri B."/>
            <person name="Gruber A."/>
            <person name="Heijde M."/>
            <person name="Katinka M."/>
            <person name="Mock T."/>
            <person name="Valentin K."/>
            <person name="Verret F."/>
            <person name="Berges J.A."/>
            <person name="Brownlee C."/>
            <person name="Cadoret J.P."/>
            <person name="Chiovitti A."/>
            <person name="Choi C.J."/>
            <person name="Coesel S."/>
            <person name="De Martino A."/>
            <person name="Detter J.C."/>
            <person name="Durkin C."/>
            <person name="Falciatore A."/>
            <person name="Fournet J."/>
            <person name="Haruta M."/>
            <person name="Huysman M.J."/>
            <person name="Jenkins B.D."/>
            <person name="Jiroutova K."/>
            <person name="Jorgensen R.E."/>
            <person name="Joubert Y."/>
            <person name="Kaplan A."/>
            <person name="Kroger N."/>
            <person name="Kroth P.G."/>
            <person name="La Roche J."/>
            <person name="Lindquist E."/>
            <person name="Lommer M."/>
            <person name="Martin-Jezequel V."/>
            <person name="Lopez P.J."/>
            <person name="Lucas S."/>
            <person name="Mangogna M."/>
            <person name="McGinnis K."/>
            <person name="Medlin L.K."/>
            <person name="Montsant A."/>
            <person name="Oudot-Le Secq M.P."/>
            <person name="Napoli C."/>
            <person name="Obornik M."/>
            <person name="Parker M.S."/>
            <person name="Petit J.L."/>
            <person name="Porcel B.M."/>
            <person name="Poulsen N."/>
            <person name="Robison M."/>
            <person name="Rychlewski L."/>
            <person name="Rynearson T.A."/>
            <person name="Schmutz J."/>
            <person name="Shapiro H."/>
            <person name="Siaut M."/>
            <person name="Stanley M."/>
            <person name="Sussman M.R."/>
            <person name="Taylor A.R."/>
            <person name="Vardi A."/>
            <person name="von Dassow P."/>
            <person name="Vyverman W."/>
            <person name="Willis A."/>
            <person name="Wyrwicz L.S."/>
            <person name="Rokhsar D.S."/>
            <person name="Weissenbach J."/>
            <person name="Armbrust E.V."/>
            <person name="Green B.R."/>
            <person name="Van de Peer Y."/>
            <person name="Grigoriev I.V."/>
        </authorList>
    </citation>
    <scope>NUCLEOTIDE SEQUENCE [LARGE SCALE GENOMIC DNA]</scope>
    <source>
        <strain evidence="1 2">CCAP 1055/1</strain>
    </source>
</reference>
<dbReference type="RefSeq" id="XP_002180139.1">
    <property type="nucleotide sequence ID" value="XM_002180103.1"/>
</dbReference>
<dbReference type="HOGENOM" id="CLU_1043778_0_0_1"/>
<gene>
    <name evidence="1" type="ORF">PHATRDRAFT_35854</name>
</gene>
<reference evidence="2" key="2">
    <citation type="submission" date="2008-08" db="EMBL/GenBank/DDBJ databases">
        <authorList>
            <consortium name="Diatom Consortium"/>
            <person name="Grigoriev I."/>
            <person name="Grimwood J."/>
            <person name="Kuo A."/>
            <person name="Otillar R.P."/>
            <person name="Salamov A."/>
            <person name="Detter J.C."/>
            <person name="Lindquist E."/>
            <person name="Shapiro H."/>
            <person name="Lucas S."/>
            <person name="Glavina del Rio T."/>
            <person name="Pitluck S."/>
            <person name="Rokhsar D."/>
            <person name="Bowler C."/>
        </authorList>
    </citation>
    <scope>GENOME REANNOTATION</scope>
    <source>
        <strain evidence="2">CCAP 1055/1</strain>
    </source>
</reference>
<name>B7FZF7_PHATC</name>
<dbReference type="eggNOG" id="ENOG502SUSC">
    <property type="taxonomic scope" value="Eukaryota"/>
</dbReference>
<evidence type="ECO:0000313" key="1">
    <source>
        <dbReference type="EMBL" id="EEC48330.1"/>
    </source>
</evidence>
<evidence type="ECO:0000313" key="2">
    <source>
        <dbReference type="Proteomes" id="UP000000759"/>
    </source>
</evidence>